<feature type="transmembrane region" description="Helical" evidence="6">
    <location>
        <begin position="261"/>
        <end position="276"/>
    </location>
</feature>
<evidence type="ECO:0000256" key="3">
    <source>
        <dbReference type="ARBA" id="ARBA00022692"/>
    </source>
</evidence>
<dbReference type="NCBIfam" id="TIGR00360">
    <property type="entry name" value="ComEC_N-term"/>
    <property type="match status" value="1"/>
</dbReference>
<dbReference type="Gene3D" id="3.60.15.10">
    <property type="entry name" value="Ribonuclease Z/Hydroxyacylglutathione hydrolase-like"/>
    <property type="match status" value="1"/>
</dbReference>
<evidence type="ECO:0000256" key="5">
    <source>
        <dbReference type="ARBA" id="ARBA00023136"/>
    </source>
</evidence>
<comment type="caution">
    <text evidence="8">The sequence shown here is derived from an EMBL/GenBank/DDBJ whole genome shotgun (WGS) entry which is preliminary data.</text>
</comment>
<dbReference type="EMBL" id="JAFHKS010000044">
    <property type="protein sequence ID" value="MBN3547571.1"/>
    <property type="molecule type" value="Genomic_DNA"/>
</dbReference>
<comment type="subcellular location">
    <subcellularLocation>
        <location evidence="1">Cell membrane</location>
        <topology evidence="1">Multi-pass membrane protein</topology>
    </subcellularLocation>
</comment>
<evidence type="ECO:0000313" key="8">
    <source>
        <dbReference type="EMBL" id="MBN3547571.1"/>
    </source>
</evidence>
<feature type="transmembrane region" description="Helical" evidence="6">
    <location>
        <begin position="387"/>
        <end position="407"/>
    </location>
</feature>
<feature type="transmembrane region" description="Helical" evidence="6">
    <location>
        <begin position="447"/>
        <end position="464"/>
    </location>
</feature>
<protein>
    <submittedName>
        <fullName evidence="8">DNA internalization-related competence protein ComEC/Rec2</fullName>
    </submittedName>
</protein>
<dbReference type="InterPro" id="IPR004797">
    <property type="entry name" value="Competence_ComEC/Rec2"/>
</dbReference>
<dbReference type="InterPro" id="IPR052159">
    <property type="entry name" value="Competence_DNA_uptake"/>
</dbReference>
<evidence type="ECO:0000256" key="6">
    <source>
        <dbReference type="SAM" id="Phobius"/>
    </source>
</evidence>
<feature type="transmembrane region" description="Helical" evidence="6">
    <location>
        <begin position="20"/>
        <end position="40"/>
    </location>
</feature>
<feature type="transmembrane region" description="Helical" evidence="6">
    <location>
        <begin position="47"/>
        <end position="64"/>
    </location>
</feature>
<feature type="transmembrane region" description="Helical" evidence="6">
    <location>
        <begin position="354"/>
        <end position="375"/>
    </location>
</feature>
<keyword evidence="9" id="KW-1185">Reference proteome</keyword>
<dbReference type="NCBIfam" id="TIGR00361">
    <property type="entry name" value="ComEC_Rec2"/>
    <property type="match status" value="1"/>
</dbReference>
<reference evidence="8 9" key="1">
    <citation type="submission" date="2021-01" db="EMBL/GenBank/DDBJ databases">
        <title>Genome Sequencing of Type Strains.</title>
        <authorList>
            <person name="Lemaire J.F."/>
            <person name="Inderbitzin P."/>
            <person name="Collins S.B."/>
            <person name="Wespe N."/>
            <person name="Knight-Connoni V."/>
        </authorList>
    </citation>
    <scope>NUCLEOTIDE SEQUENCE [LARGE SCALE GENOMIC DNA]</scope>
    <source>
        <strain evidence="8 9">DSM 14730</strain>
    </source>
</reference>
<keyword evidence="4 6" id="KW-1133">Transmembrane helix</keyword>
<dbReference type="Proteomes" id="UP001319060">
    <property type="component" value="Unassembled WGS sequence"/>
</dbReference>
<feature type="domain" description="Metallo-beta-lactamase" evidence="7">
    <location>
        <begin position="506"/>
        <end position="716"/>
    </location>
</feature>
<evidence type="ECO:0000313" key="9">
    <source>
        <dbReference type="Proteomes" id="UP001319060"/>
    </source>
</evidence>
<feature type="transmembrane region" description="Helical" evidence="6">
    <location>
        <begin position="282"/>
        <end position="299"/>
    </location>
</feature>
<feature type="transmembrane region" description="Helical" evidence="6">
    <location>
        <begin position="329"/>
        <end position="347"/>
    </location>
</feature>
<evidence type="ECO:0000259" key="7">
    <source>
        <dbReference type="SMART" id="SM00849"/>
    </source>
</evidence>
<accession>A0ABS2ZLR2</accession>
<feature type="transmembrane region" description="Helical" evidence="6">
    <location>
        <begin position="228"/>
        <end position="249"/>
    </location>
</feature>
<evidence type="ECO:0000256" key="1">
    <source>
        <dbReference type="ARBA" id="ARBA00004651"/>
    </source>
</evidence>
<proteinExistence type="predicted"/>
<dbReference type="InterPro" id="IPR036866">
    <property type="entry name" value="RibonucZ/Hydroxyglut_hydro"/>
</dbReference>
<dbReference type="PANTHER" id="PTHR30619:SF1">
    <property type="entry name" value="RECOMBINATION PROTEIN 2"/>
    <property type="match status" value="1"/>
</dbReference>
<organism evidence="8 9">
    <name type="scientific">Fictibacillus barbaricus</name>
    <dbReference type="NCBI Taxonomy" id="182136"/>
    <lineage>
        <taxon>Bacteria</taxon>
        <taxon>Bacillati</taxon>
        <taxon>Bacillota</taxon>
        <taxon>Bacilli</taxon>
        <taxon>Bacillales</taxon>
        <taxon>Fictibacillaceae</taxon>
        <taxon>Fictibacillus</taxon>
    </lineage>
</organism>
<dbReference type="Pfam" id="PF00753">
    <property type="entry name" value="Lactamase_B"/>
    <property type="match status" value="1"/>
</dbReference>
<feature type="transmembrane region" description="Helical" evidence="6">
    <location>
        <begin position="414"/>
        <end position="432"/>
    </location>
</feature>
<dbReference type="Pfam" id="PF03772">
    <property type="entry name" value="Competence"/>
    <property type="match status" value="1"/>
</dbReference>
<dbReference type="PANTHER" id="PTHR30619">
    <property type="entry name" value="DNA INTERNALIZATION/COMPETENCE PROTEIN COMEC/REC2"/>
    <property type="match status" value="1"/>
</dbReference>
<dbReference type="InterPro" id="IPR004477">
    <property type="entry name" value="ComEC_N"/>
</dbReference>
<name>A0ABS2ZLR2_9BACL</name>
<keyword evidence="2" id="KW-1003">Cell membrane</keyword>
<dbReference type="InterPro" id="IPR001279">
    <property type="entry name" value="Metallo-B-lactamas"/>
</dbReference>
<evidence type="ECO:0000256" key="4">
    <source>
        <dbReference type="ARBA" id="ARBA00022989"/>
    </source>
</evidence>
<sequence>MNPRYAVLSAISALSGIWLYKYHSITGFVLSAFLVIVIVLQFKKKSAFIVSFLPIFFFYSSLTLNPHASKLSAQSIRFSGQIVSIPKMDGRLLSFQFKANDENVIVQHRMKSSNEKNELSKLEINMTCLLKGNLKKPEPQSHFYGMDYLEYLSSKRIKWILETGSISSKHCAIKSQKSIKESVQIWRSRAIHHLEEYFSQNTASLMNALLFGYREGIKPETLEAYQRLGLTHLLAVSGFNVGIVSFILYSLLVRAGIIKELAYMLIVLCLPLYIVLTGGESSIVRAGMMGILLLCFIIFRKKISPVVLLSIVCIGMLFWNPSYAFELGFQLSFLMTFVLITSLAFFQSKSYVQLLILTSCLCSLFSFPIILYHFYEFSIWSIPLNILYIPFVSILLFPVSCMVLILTLTVPENLPFIVSIVEFIFGSSALFLERAQLLRGSIVLGKPAEWIFILYFISIFYFVYKWEVNKRLKVKSVVPFLLIIIIHACLPYVNPNAAVSFINVGQGDSILIELPFRKAVYLIDTGGSISFEKKEWEKRDEEYNVTKQAVLPFLKARGLRRVDGMIFSHGDMDHAGGGLFLLNHFNINTVYLPNRVNSNELEKLIEEEAKIQNINLLYLRKGMGWGNKDSFFSVLHPDSNRTSSNNGSIVLWVKLYEKSFLFTGDIEKEAEDEILKNYNYIHADILKAAHHGSGTSSTASFLKKLSPSYAVISAGKNNMYGHPSNDVLERLKEEKIVIYRTDLHGDISFVVGKQRIKIITAQ</sequence>
<dbReference type="CDD" id="cd07731">
    <property type="entry name" value="ComA-like_MBL-fold"/>
    <property type="match status" value="1"/>
</dbReference>
<keyword evidence="3 6" id="KW-0812">Transmembrane</keyword>
<dbReference type="SUPFAM" id="SSF56281">
    <property type="entry name" value="Metallo-hydrolase/oxidoreductase"/>
    <property type="match status" value="1"/>
</dbReference>
<dbReference type="Pfam" id="PF13567">
    <property type="entry name" value="DUF4131"/>
    <property type="match status" value="1"/>
</dbReference>
<dbReference type="RefSeq" id="WP_188401797.1">
    <property type="nucleotide sequence ID" value="NZ_BMCE01000001.1"/>
</dbReference>
<dbReference type="SMART" id="SM00849">
    <property type="entry name" value="Lactamase_B"/>
    <property type="match status" value="1"/>
</dbReference>
<dbReference type="InterPro" id="IPR035681">
    <property type="entry name" value="ComA-like_MBL"/>
</dbReference>
<gene>
    <name evidence="8" type="ORF">JYA64_19855</name>
</gene>
<feature type="transmembrane region" description="Helical" evidence="6">
    <location>
        <begin position="306"/>
        <end position="323"/>
    </location>
</feature>
<keyword evidence="5 6" id="KW-0472">Membrane</keyword>
<evidence type="ECO:0000256" key="2">
    <source>
        <dbReference type="ARBA" id="ARBA00022475"/>
    </source>
</evidence>
<dbReference type="InterPro" id="IPR025405">
    <property type="entry name" value="DUF4131"/>
</dbReference>
<feature type="transmembrane region" description="Helical" evidence="6">
    <location>
        <begin position="476"/>
        <end position="493"/>
    </location>
</feature>